<feature type="region of interest" description="Disordered" evidence="1">
    <location>
        <begin position="396"/>
        <end position="422"/>
    </location>
</feature>
<dbReference type="Proteomes" id="UP000051330">
    <property type="component" value="Unassembled WGS sequence"/>
</dbReference>
<dbReference type="NCBIfam" id="TIGR01537">
    <property type="entry name" value="portal_HK97"/>
    <property type="match status" value="1"/>
</dbReference>
<proteinExistence type="predicted"/>
<comment type="caution">
    <text evidence="2">The sequence shown here is derived from an EMBL/GenBank/DDBJ whole genome shotgun (WGS) entry which is preliminary data.</text>
</comment>
<protein>
    <submittedName>
        <fullName evidence="2">Bacteriophage portal protein</fullName>
    </submittedName>
</protein>
<organism evidence="2 3">
    <name type="scientific">Schleiferilactobacillus perolens DSM 12744</name>
    <dbReference type="NCBI Taxonomy" id="1423792"/>
    <lineage>
        <taxon>Bacteria</taxon>
        <taxon>Bacillati</taxon>
        <taxon>Bacillota</taxon>
        <taxon>Bacilli</taxon>
        <taxon>Lactobacillales</taxon>
        <taxon>Lactobacillaceae</taxon>
        <taxon>Schleiferilactobacillus</taxon>
    </lineage>
</organism>
<accession>A0A0R1MY55</accession>
<dbReference type="Pfam" id="PF04860">
    <property type="entry name" value="Phage_portal"/>
    <property type="match status" value="1"/>
</dbReference>
<dbReference type="EMBL" id="AZEC01000005">
    <property type="protein sequence ID" value="KRL13055.1"/>
    <property type="molecule type" value="Genomic_DNA"/>
</dbReference>
<sequence length="422" mass="46654">MKLFRGLDYATDIDPNWANTLLDNGILPSFRGGYLGISALRNSDVLTAVSIVAGDVSRFPLVIKDRSNDAIVELPQLDYLMNTKVNQRLSAYQWKFSMMVNAILTGNAYSRIIRDPITGEPSMLEFYAPSQTQVDTNDPDNPIYRFTPYNSSYQKVCSFDDVVHWKFFSYDTLMGRSPLLSLGDEIGLQESGVSTLQKFFQNGLKGSILTAKNSKLSADARKKMREDFEKAQEGASAGAPIVIDSTMDYQPLEVDTNVLNLINSNNYSTAQIAKALRVPAYRLAQNSPNQSVKQLSDDYIKNDLPFYFEGITSEYQLKYLNDSQRHQYQVSFDTRSVTGLPVQDATAALNAGLLTGNEGRTDIGKKPLKDKNMDRIQSTLNTVFLDVKEAYQASNSGALKGGDANGTAKQGNSNDRDAGHGA</sequence>
<dbReference type="OrthoDB" id="9765386at2"/>
<dbReference type="InterPro" id="IPR006427">
    <property type="entry name" value="Portal_HK97"/>
</dbReference>
<dbReference type="RefSeq" id="WP_057820030.1">
    <property type="nucleotide sequence ID" value="NZ_AZEC01000005.1"/>
</dbReference>
<keyword evidence="3" id="KW-1185">Reference proteome</keyword>
<dbReference type="STRING" id="1423792.FD09_GL002595"/>
<evidence type="ECO:0000313" key="3">
    <source>
        <dbReference type="Proteomes" id="UP000051330"/>
    </source>
</evidence>
<dbReference type="PATRIC" id="fig|1423792.3.peg.2647"/>
<name>A0A0R1MY55_9LACO</name>
<dbReference type="AlphaFoldDB" id="A0A0R1MY55"/>
<dbReference type="InterPro" id="IPR006944">
    <property type="entry name" value="Phage/GTA_portal"/>
</dbReference>
<gene>
    <name evidence="2" type="ORF">FD09_GL002595</name>
</gene>
<reference evidence="2 3" key="1">
    <citation type="journal article" date="2015" name="Genome Announc.">
        <title>Expanding the biotechnology potential of lactobacilli through comparative genomics of 213 strains and associated genera.</title>
        <authorList>
            <person name="Sun Z."/>
            <person name="Harris H.M."/>
            <person name="McCann A."/>
            <person name="Guo C."/>
            <person name="Argimon S."/>
            <person name="Zhang W."/>
            <person name="Yang X."/>
            <person name="Jeffery I.B."/>
            <person name="Cooney J.C."/>
            <person name="Kagawa T.F."/>
            <person name="Liu W."/>
            <person name="Song Y."/>
            <person name="Salvetti E."/>
            <person name="Wrobel A."/>
            <person name="Rasinkangas P."/>
            <person name="Parkhill J."/>
            <person name="Rea M.C."/>
            <person name="O'Sullivan O."/>
            <person name="Ritari J."/>
            <person name="Douillard F.P."/>
            <person name="Paul Ross R."/>
            <person name="Yang R."/>
            <person name="Briner A.E."/>
            <person name="Felis G.E."/>
            <person name="de Vos W.M."/>
            <person name="Barrangou R."/>
            <person name="Klaenhammer T.R."/>
            <person name="Caufield P.W."/>
            <person name="Cui Y."/>
            <person name="Zhang H."/>
            <person name="O'Toole P.W."/>
        </authorList>
    </citation>
    <scope>NUCLEOTIDE SEQUENCE [LARGE SCALE GENOMIC DNA]</scope>
    <source>
        <strain evidence="2 3">DSM 12744</strain>
    </source>
</reference>
<evidence type="ECO:0000313" key="2">
    <source>
        <dbReference type="EMBL" id="KRL13055.1"/>
    </source>
</evidence>
<evidence type="ECO:0000256" key="1">
    <source>
        <dbReference type="SAM" id="MobiDB-lite"/>
    </source>
</evidence>